<dbReference type="EMBL" id="JAQQWL010000004">
    <property type="protein sequence ID" value="KAK8076277.1"/>
    <property type="molecule type" value="Genomic_DNA"/>
</dbReference>
<keyword evidence="2" id="KW-1185">Reference proteome</keyword>
<protein>
    <submittedName>
        <fullName evidence="1">Uncharacterized protein</fullName>
    </submittedName>
</protein>
<name>A0ABR1VYG9_9PEZI</name>
<evidence type="ECO:0000313" key="2">
    <source>
        <dbReference type="Proteomes" id="UP001480595"/>
    </source>
</evidence>
<dbReference type="GeneID" id="92088021"/>
<comment type="caution">
    <text evidence="1">The sequence shown here is derived from an EMBL/GenBank/DDBJ whole genome shotgun (WGS) entry which is preliminary data.</text>
</comment>
<sequence>MLGLGHDQIPGLEPTFQVRRLGMPRRHVNSIGYCLGVYVNDRSRPWVVRPPPHRRRRLLLYGVVGGIVQQRPPPAARGRVAVRVGGVAAAPEPEGDVEEP</sequence>
<evidence type="ECO:0000313" key="1">
    <source>
        <dbReference type="EMBL" id="KAK8076277.1"/>
    </source>
</evidence>
<proteinExistence type="predicted"/>
<organism evidence="1 2">
    <name type="scientific">Apiospora phragmitis</name>
    <dbReference type="NCBI Taxonomy" id="2905665"/>
    <lineage>
        <taxon>Eukaryota</taxon>
        <taxon>Fungi</taxon>
        <taxon>Dikarya</taxon>
        <taxon>Ascomycota</taxon>
        <taxon>Pezizomycotina</taxon>
        <taxon>Sordariomycetes</taxon>
        <taxon>Xylariomycetidae</taxon>
        <taxon>Amphisphaeriales</taxon>
        <taxon>Apiosporaceae</taxon>
        <taxon>Apiospora</taxon>
    </lineage>
</organism>
<accession>A0ABR1VYG9</accession>
<reference evidence="1 2" key="1">
    <citation type="submission" date="2023-01" db="EMBL/GenBank/DDBJ databases">
        <title>Analysis of 21 Apiospora genomes using comparative genomics revels a genus with tremendous synthesis potential of carbohydrate active enzymes and secondary metabolites.</title>
        <authorList>
            <person name="Sorensen T."/>
        </authorList>
    </citation>
    <scope>NUCLEOTIDE SEQUENCE [LARGE SCALE GENOMIC DNA]</scope>
    <source>
        <strain evidence="1 2">CBS 135458</strain>
    </source>
</reference>
<gene>
    <name evidence="1" type="ORF">PG994_003549</name>
</gene>
<dbReference type="RefSeq" id="XP_066719236.1">
    <property type="nucleotide sequence ID" value="XM_066854958.1"/>
</dbReference>
<dbReference type="Proteomes" id="UP001480595">
    <property type="component" value="Unassembled WGS sequence"/>
</dbReference>